<dbReference type="PANTHER" id="PTHR42964:SF1">
    <property type="entry name" value="POLYKETIDE BIOSYNTHESIS ENOYL-COA HYDRATASE PKSH-RELATED"/>
    <property type="match status" value="1"/>
</dbReference>
<dbReference type="Gene3D" id="3.90.226.10">
    <property type="entry name" value="2-enoyl-CoA Hydratase, Chain A, domain 1"/>
    <property type="match status" value="1"/>
</dbReference>
<dbReference type="InterPro" id="IPR029045">
    <property type="entry name" value="ClpP/crotonase-like_dom_sf"/>
</dbReference>
<dbReference type="HOGENOM" id="CLU_009834_7_3_6"/>
<dbReference type="CDD" id="cd06558">
    <property type="entry name" value="crotonase-like"/>
    <property type="match status" value="1"/>
</dbReference>
<evidence type="ECO:0000256" key="2">
    <source>
        <dbReference type="RuleBase" id="RU003707"/>
    </source>
</evidence>
<dbReference type="GO" id="GO:0003824">
    <property type="term" value="F:catalytic activity"/>
    <property type="evidence" value="ECO:0007669"/>
    <property type="project" value="InterPro"/>
</dbReference>
<evidence type="ECO:0000313" key="4">
    <source>
        <dbReference type="EMBL" id="AHG41416.1"/>
    </source>
</evidence>
<dbReference type="SUPFAM" id="SSF52096">
    <property type="entry name" value="ClpP/crotonase"/>
    <property type="match status" value="1"/>
</dbReference>
<evidence type="ECO:0000313" key="5">
    <source>
        <dbReference type="Proteomes" id="UP000019089"/>
    </source>
</evidence>
<dbReference type="PANTHER" id="PTHR42964">
    <property type="entry name" value="ENOYL-COA HYDRATASE"/>
    <property type="match status" value="1"/>
</dbReference>
<dbReference type="InterPro" id="IPR051683">
    <property type="entry name" value="Enoyl-CoA_Hydratase/Isomerase"/>
</dbReference>
<proteinExistence type="inferred from homology"/>
<gene>
    <name evidence="4" type="ORF">N018_14935</name>
</gene>
<dbReference type="Pfam" id="PF00378">
    <property type="entry name" value="ECH_1"/>
    <property type="match status" value="1"/>
</dbReference>
<sequence length="284" mass="31544">MTSFVTIELLEDPRGFATLWLNRADKNNAFNAHMIRELIIALDQVQANSSLRFLLLRGRGRHFSAGADLTWMQQAADLDYNTNLDDARELAELMYNLARLKLPTLAVVQGAAFGGALGLISCCDMAIAAENAQFCLSEVRIGLAPAVISPFVVQAIGERAARRYALTAERFDGQRAQQIGLIAECYADTELETRTLEWIENLLLNSPQAMRVSKELLREVGSGELTPALRRYCENAIARIRTSAEGQEGLRAFLQKRAPGWQRLSDEHPGERSALTETHKDSQP</sequence>
<dbReference type="InterPro" id="IPR018376">
    <property type="entry name" value="Enoyl-CoA_hyd/isom_CS"/>
</dbReference>
<dbReference type="Gene3D" id="1.10.12.10">
    <property type="entry name" value="Lyase 2-enoyl-coa Hydratase, Chain A, domain 2"/>
    <property type="match status" value="1"/>
</dbReference>
<dbReference type="EMBL" id="CP007014">
    <property type="protein sequence ID" value="AHG41416.1"/>
    <property type="molecule type" value="Genomic_DNA"/>
</dbReference>
<comment type="similarity">
    <text evidence="1 2">Belongs to the enoyl-CoA hydratase/isomerase family.</text>
</comment>
<protein>
    <submittedName>
        <fullName evidence="4">Gamma-carboxygeranoyl-CoA hydratase</fullName>
    </submittedName>
</protein>
<dbReference type="STRING" id="1357279.N018_14935"/>
<dbReference type="FunFam" id="3.90.226.10:FF:000066">
    <property type="entry name" value="Enoyl-CoA hydratase"/>
    <property type="match status" value="1"/>
</dbReference>
<dbReference type="Proteomes" id="UP000019089">
    <property type="component" value="Chromosome"/>
</dbReference>
<accession>W0MX82</accession>
<organism evidence="4 5">
    <name type="scientific">Pseudomonas syringae CC1557</name>
    <dbReference type="NCBI Taxonomy" id="1357279"/>
    <lineage>
        <taxon>Bacteria</taxon>
        <taxon>Pseudomonadati</taxon>
        <taxon>Pseudomonadota</taxon>
        <taxon>Gammaproteobacteria</taxon>
        <taxon>Pseudomonadales</taxon>
        <taxon>Pseudomonadaceae</taxon>
        <taxon>Pseudomonas</taxon>
        <taxon>Pseudomonas syringae</taxon>
    </lineage>
</organism>
<reference evidence="4 5" key="1">
    <citation type="submission" date="2013-12" db="EMBL/GenBank/DDBJ databases">
        <title>Interactions Between Genome Architecture and Virulence Genes in Pseudomonas syringae, strain CC1557 as a model.</title>
        <authorList>
            <person name="Baltrus D."/>
            <person name="Hockett K."/>
            <person name="Karlsrud E."/>
            <person name="Dougherty K."/>
            <person name="Nishimura M."/>
        </authorList>
    </citation>
    <scope>NUCLEOTIDE SEQUENCE [LARGE SCALE GENOMIC DNA]</scope>
    <source>
        <strain evidence="4 5">CC1557</strain>
    </source>
</reference>
<dbReference type="KEGG" id="psyr:N018_14935"/>
<dbReference type="InterPro" id="IPR001753">
    <property type="entry name" value="Enoyl-CoA_hydra/iso"/>
</dbReference>
<dbReference type="AlphaFoldDB" id="W0MX82"/>
<feature type="region of interest" description="Disordered" evidence="3">
    <location>
        <begin position="261"/>
        <end position="284"/>
    </location>
</feature>
<name>W0MX82_PSESX</name>
<dbReference type="InterPro" id="IPR014748">
    <property type="entry name" value="Enoyl-CoA_hydra_C"/>
</dbReference>
<evidence type="ECO:0000256" key="3">
    <source>
        <dbReference type="SAM" id="MobiDB-lite"/>
    </source>
</evidence>
<evidence type="ECO:0000256" key="1">
    <source>
        <dbReference type="ARBA" id="ARBA00005254"/>
    </source>
</evidence>
<dbReference type="GO" id="GO:0008300">
    <property type="term" value="P:isoprenoid catabolic process"/>
    <property type="evidence" value="ECO:0007669"/>
    <property type="project" value="TreeGrafter"/>
</dbReference>
<dbReference type="NCBIfam" id="NF004227">
    <property type="entry name" value="PRK05674.1"/>
    <property type="match status" value="1"/>
</dbReference>
<dbReference type="PROSITE" id="PS00166">
    <property type="entry name" value="ENOYL_COA_HYDRATASE"/>
    <property type="match status" value="1"/>
</dbReference>
<dbReference type="eggNOG" id="COG1024">
    <property type="taxonomic scope" value="Bacteria"/>
</dbReference>